<dbReference type="Gene3D" id="3.90.320.10">
    <property type="match status" value="1"/>
</dbReference>
<dbReference type="Pfam" id="PF12705">
    <property type="entry name" value="PDDEXK_1"/>
    <property type="match status" value="1"/>
</dbReference>
<evidence type="ECO:0000259" key="5">
    <source>
        <dbReference type="Pfam" id="PF12705"/>
    </source>
</evidence>
<keyword evidence="3" id="KW-0234">DNA repair</keyword>
<dbReference type="GO" id="GO:0006281">
    <property type="term" value="P:DNA repair"/>
    <property type="evidence" value="ECO:0007669"/>
    <property type="project" value="UniProtKB-KW"/>
</dbReference>
<evidence type="ECO:0000256" key="2">
    <source>
        <dbReference type="ARBA" id="ARBA00022806"/>
    </source>
</evidence>
<keyword evidence="2" id="KW-0067">ATP-binding</keyword>
<dbReference type="InterPro" id="IPR011335">
    <property type="entry name" value="Restrct_endonuc-II-like"/>
</dbReference>
<feature type="domain" description="PD-(D/E)XK endonuclease-like" evidence="5">
    <location>
        <begin position="31"/>
        <end position="280"/>
    </location>
</feature>
<evidence type="ECO:0000313" key="7">
    <source>
        <dbReference type="Proteomes" id="UP000225108"/>
    </source>
</evidence>
<evidence type="ECO:0000256" key="1">
    <source>
        <dbReference type="ARBA" id="ARBA00022763"/>
    </source>
</evidence>
<protein>
    <submittedName>
        <fullName evidence="6">Recombinase RecB</fullName>
    </submittedName>
</protein>
<reference evidence="6 7" key="1">
    <citation type="submission" date="2017-10" db="EMBL/GenBank/DDBJ databases">
        <title>The draft genome sequence of Williamsia sp. BULT 1.1 isolated from the semi-arid grassland soils from South Africa.</title>
        <authorList>
            <person name="Kabwe M.H."/>
            <person name="Govender N."/>
            <person name="Mutseka Lunga P."/>
            <person name="Vikram S."/>
            <person name="Makhalanyane T.P."/>
        </authorList>
    </citation>
    <scope>NUCLEOTIDE SEQUENCE [LARGE SCALE GENOMIC DNA]</scope>
    <source>
        <strain evidence="6 7">BULT 1.1</strain>
    </source>
</reference>
<accession>A0A2G3PPN3</accession>
<dbReference type="EMBL" id="PEBD01000005">
    <property type="protein sequence ID" value="PHV67819.1"/>
    <property type="molecule type" value="Genomic_DNA"/>
</dbReference>
<dbReference type="Proteomes" id="UP000225108">
    <property type="component" value="Unassembled WGS sequence"/>
</dbReference>
<feature type="region of interest" description="Disordered" evidence="4">
    <location>
        <begin position="1"/>
        <end position="26"/>
    </location>
</feature>
<evidence type="ECO:0000313" key="6">
    <source>
        <dbReference type="EMBL" id="PHV67819.1"/>
    </source>
</evidence>
<name>A0A2G3PPN3_WILMA</name>
<keyword evidence="1" id="KW-0227">DNA damage</keyword>
<sequence>MCPDTSAAGRPPRGVATQTGTTGKAVRAPALSPSRAGDYKQCPLLYRYRAIDRLPESPTQAQVKGTVVHAALENLFDMPAGLRVPESAELLVDGAWGALCEETPELRDLVPDDQVDRFLADAHKLISTYYTLENPTAFTPESCELRVEVDLTEDDDDPDRVLLRGFVDRIDVAPDGRVRVVDYKTGRSPGESFESRALFQMKFYALAIYRLRGIVPARLQLLYLADGQSLIYTPEKAELDRFAKTLTAIWKAILKAGATGDFPPKRSRMCQWCDHKAHCPEFGGTLLPYPGWPSSPGETSHAEAVSE</sequence>
<dbReference type="AlphaFoldDB" id="A0A2G3PPN3"/>
<evidence type="ECO:0000256" key="3">
    <source>
        <dbReference type="ARBA" id="ARBA00023204"/>
    </source>
</evidence>
<keyword evidence="2" id="KW-0547">Nucleotide-binding</keyword>
<keyword evidence="2" id="KW-0378">Hydrolase</keyword>
<dbReference type="SUPFAM" id="SSF52980">
    <property type="entry name" value="Restriction endonuclease-like"/>
    <property type="match status" value="1"/>
</dbReference>
<dbReference type="InterPro" id="IPR038726">
    <property type="entry name" value="PDDEXK_AddAB-type"/>
</dbReference>
<dbReference type="GO" id="GO:0004386">
    <property type="term" value="F:helicase activity"/>
    <property type="evidence" value="ECO:0007669"/>
    <property type="project" value="UniProtKB-KW"/>
</dbReference>
<keyword evidence="2" id="KW-0347">Helicase</keyword>
<dbReference type="InterPro" id="IPR011604">
    <property type="entry name" value="PDDEXK-like_dom_sf"/>
</dbReference>
<evidence type="ECO:0000256" key="4">
    <source>
        <dbReference type="SAM" id="MobiDB-lite"/>
    </source>
</evidence>
<gene>
    <name evidence="6" type="ORF">CSW57_08190</name>
</gene>
<proteinExistence type="predicted"/>
<comment type="caution">
    <text evidence="6">The sequence shown here is derived from an EMBL/GenBank/DDBJ whole genome shotgun (WGS) entry which is preliminary data.</text>
</comment>
<organism evidence="6 7">
    <name type="scientific">Williamsia marianensis</name>
    <dbReference type="NCBI Taxonomy" id="85044"/>
    <lineage>
        <taxon>Bacteria</taxon>
        <taxon>Bacillati</taxon>
        <taxon>Actinomycetota</taxon>
        <taxon>Actinomycetes</taxon>
        <taxon>Mycobacteriales</taxon>
        <taxon>Nocardiaceae</taxon>
        <taxon>Williamsia</taxon>
    </lineage>
</organism>